<dbReference type="HOGENOM" id="CLU_1728964_0_0_0"/>
<dbReference type="NCBIfam" id="TIGR04272">
    <property type="entry name" value="cxxc_cxxc_Mbark"/>
    <property type="match status" value="1"/>
</dbReference>
<evidence type="ECO:0000313" key="4">
    <source>
        <dbReference type="Proteomes" id="UP000002432"/>
    </source>
</evidence>
<reference evidence="3 4" key="1">
    <citation type="journal article" date="2009" name="Appl. Environ. Microbiol.">
        <title>Three genomes from the phylum Acidobacteria provide insight into the lifestyles of these microorganisms in soils.</title>
        <authorList>
            <person name="Ward N.L."/>
            <person name="Challacombe J.F."/>
            <person name="Janssen P.H."/>
            <person name="Henrissat B."/>
            <person name="Coutinho P.M."/>
            <person name="Wu M."/>
            <person name="Xie G."/>
            <person name="Haft D.H."/>
            <person name="Sait M."/>
            <person name="Badger J."/>
            <person name="Barabote R.D."/>
            <person name="Bradley B."/>
            <person name="Brettin T.S."/>
            <person name="Brinkac L.M."/>
            <person name="Bruce D."/>
            <person name="Creasy T."/>
            <person name="Daugherty S.C."/>
            <person name="Davidsen T.M."/>
            <person name="DeBoy R.T."/>
            <person name="Detter J.C."/>
            <person name="Dodson R.J."/>
            <person name="Durkin A.S."/>
            <person name="Ganapathy A."/>
            <person name="Gwinn-Giglio M."/>
            <person name="Han C.S."/>
            <person name="Khouri H."/>
            <person name="Kiss H."/>
            <person name="Kothari S.P."/>
            <person name="Madupu R."/>
            <person name="Nelson K.E."/>
            <person name="Nelson W.C."/>
            <person name="Paulsen I."/>
            <person name="Penn K."/>
            <person name="Ren Q."/>
            <person name="Rosovitz M.J."/>
            <person name="Selengut J.D."/>
            <person name="Shrivastava S."/>
            <person name="Sullivan S.A."/>
            <person name="Tapia R."/>
            <person name="Thompson L.S."/>
            <person name="Watkins K.L."/>
            <person name="Yang Q."/>
            <person name="Yu C."/>
            <person name="Zafar N."/>
            <person name="Zhou L."/>
            <person name="Kuske C.R."/>
        </authorList>
    </citation>
    <scope>NUCLEOTIDE SEQUENCE [LARGE SCALE GENOMIC DNA]</scope>
    <source>
        <strain evidence="3 4">Ellin345</strain>
    </source>
</reference>
<dbReference type="InterPro" id="IPR026363">
    <property type="entry name" value="CxxC-x17-CxxC_dom"/>
</dbReference>
<dbReference type="Pfam" id="PF23477">
    <property type="entry name" value="zf_Tbcl_2"/>
    <property type="match status" value="1"/>
</dbReference>
<name>Q1ISD9_KORVE</name>
<proteinExistence type="predicted"/>
<keyword evidence="4" id="KW-1185">Reference proteome</keyword>
<accession>Q1ISD9</accession>
<dbReference type="AlphaFoldDB" id="Q1ISD9"/>
<evidence type="ECO:0000259" key="1">
    <source>
        <dbReference type="Pfam" id="PF13451"/>
    </source>
</evidence>
<dbReference type="Pfam" id="PF13451">
    <property type="entry name" value="zf_Tbcl"/>
    <property type="match status" value="1"/>
</dbReference>
<organism evidence="3 4">
    <name type="scientific">Koribacter versatilis (strain Ellin345)</name>
    <dbReference type="NCBI Taxonomy" id="204669"/>
    <lineage>
        <taxon>Bacteria</taxon>
        <taxon>Pseudomonadati</taxon>
        <taxon>Acidobacteriota</taxon>
        <taxon>Terriglobia</taxon>
        <taxon>Terriglobales</taxon>
        <taxon>Candidatus Korobacteraceae</taxon>
        <taxon>Candidatus Korobacter</taxon>
    </lineage>
</organism>
<dbReference type="KEGG" id="aba:Acid345_1209"/>
<protein>
    <submittedName>
        <fullName evidence="3">Uncharacterized protein</fullName>
    </submittedName>
</protein>
<dbReference type="EnsemblBacteria" id="ABF40211">
    <property type="protein sequence ID" value="ABF40211"/>
    <property type="gene ID" value="Acid345_1209"/>
</dbReference>
<gene>
    <name evidence="3" type="ordered locus">Acid345_1209</name>
</gene>
<dbReference type="STRING" id="204669.Acid345_1209"/>
<dbReference type="Proteomes" id="UP000002432">
    <property type="component" value="Chromosome"/>
</dbReference>
<feature type="domain" description="Probable zinc-binding" evidence="1">
    <location>
        <begin position="52"/>
        <end position="95"/>
    </location>
</feature>
<dbReference type="EMBL" id="CP000360">
    <property type="protein sequence ID" value="ABF40211.1"/>
    <property type="molecule type" value="Genomic_DNA"/>
</dbReference>
<evidence type="ECO:0000259" key="2">
    <source>
        <dbReference type="Pfam" id="PF23477"/>
    </source>
</evidence>
<sequence length="151" mass="17074">MCFPYHKFLRERAKQGYTPQTQIPFGAFSALWRFGGCVPDRGLRELHSMEFQDKVLKCIDCGADFVFTAGEQLFFHDKQFKNEPKRCKPCKGKRANMLGSTPPGATYPKVETRTTCSGCGKDTTVPFKPTQGRPVFCRECFQQKRTTAATA</sequence>
<dbReference type="eggNOG" id="ENOG5032UBV">
    <property type="taxonomic scope" value="Bacteria"/>
</dbReference>
<dbReference type="InterPro" id="IPR025306">
    <property type="entry name" value="Zn-bnd_dom_prob"/>
</dbReference>
<feature type="domain" description="CxxC-x17-CxxC" evidence="2">
    <location>
        <begin position="111"/>
        <end position="145"/>
    </location>
</feature>
<evidence type="ECO:0000313" key="3">
    <source>
        <dbReference type="EMBL" id="ABF40211.1"/>
    </source>
</evidence>